<accession>A0A7C9CH36</accession>
<protein>
    <submittedName>
        <fullName evidence="1">Uncharacterized protein</fullName>
    </submittedName>
</protein>
<reference evidence="1" key="2">
    <citation type="submission" date="2020-07" db="EMBL/GenBank/DDBJ databases">
        <authorList>
            <person name="Vera ALvarez R."/>
            <person name="Arias-Moreno D.M."/>
            <person name="Jimenez-Jacinto V."/>
            <person name="Jimenez-Bremont J.F."/>
            <person name="Swaminathan K."/>
            <person name="Moose S.P."/>
            <person name="Guerrero-Gonzalez M.L."/>
            <person name="Marino-Ramirez L."/>
            <person name="Landsman D."/>
            <person name="Rodriguez-Kessler M."/>
            <person name="Delgado-Sanchez P."/>
        </authorList>
    </citation>
    <scope>NUCLEOTIDE SEQUENCE</scope>
    <source>
        <tissue evidence="1">Cladode</tissue>
    </source>
</reference>
<dbReference type="AlphaFoldDB" id="A0A7C9CH36"/>
<evidence type="ECO:0000313" key="1">
    <source>
        <dbReference type="EMBL" id="MBA4618141.1"/>
    </source>
</evidence>
<organism evidence="1">
    <name type="scientific">Opuntia streptacantha</name>
    <name type="common">Prickly pear cactus</name>
    <name type="synonym">Opuntia cardona</name>
    <dbReference type="NCBI Taxonomy" id="393608"/>
    <lineage>
        <taxon>Eukaryota</taxon>
        <taxon>Viridiplantae</taxon>
        <taxon>Streptophyta</taxon>
        <taxon>Embryophyta</taxon>
        <taxon>Tracheophyta</taxon>
        <taxon>Spermatophyta</taxon>
        <taxon>Magnoliopsida</taxon>
        <taxon>eudicotyledons</taxon>
        <taxon>Gunneridae</taxon>
        <taxon>Pentapetalae</taxon>
        <taxon>Caryophyllales</taxon>
        <taxon>Cactineae</taxon>
        <taxon>Cactaceae</taxon>
        <taxon>Opuntioideae</taxon>
        <taxon>Opuntia</taxon>
    </lineage>
</organism>
<reference evidence="1" key="1">
    <citation type="journal article" date="2013" name="J. Plant Res.">
        <title>Effect of fungi and light on seed germination of three Opuntia species from semiarid lands of central Mexico.</title>
        <authorList>
            <person name="Delgado-Sanchez P."/>
            <person name="Jimenez-Bremont J.F."/>
            <person name="Guerrero-Gonzalez Mde L."/>
            <person name="Flores J."/>
        </authorList>
    </citation>
    <scope>NUCLEOTIDE SEQUENCE</scope>
    <source>
        <tissue evidence="1">Cladode</tissue>
    </source>
</reference>
<name>A0A7C9CH36_OPUST</name>
<dbReference type="EMBL" id="GISG01019084">
    <property type="protein sequence ID" value="MBA4618141.1"/>
    <property type="molecule type" value="Transcribed_RNA"/>
</dbReference>
<proteinExistence type="predicted"/>
<sequence length="106" mass="11781">MASSSSSSSPEVSVRRCSLSKPPLFSMPLIILILLLISFSRQARVSLSCNTNNPNVRLCEPPLQRRRPTMTTLKCENDFMASSFSCLISDLSLWLQPFVLSLIISC</sequence>